<dbReference type="Proteomes" id="UP000092460">
    <property type="component" value="Unassembled WGS sequence"/>
</dbReference>
<reference evidence="2" key="1">
    <citation type="submission" date="2015-01" db="EMBL/GenBank/DDBJ databases">
        <authorList>
            <person name="Aksoy S."/>
            <person name="Warren W."/>
            <person name="Wilson R.K."/>
        </authorList>
    </citation>
    <scope>NUCLEOTIDE SEQUENCE [LARGE SCALE GENOMIC DNA]</scope>
    <source>
        <strain evidence="2">IAEA</strain>
    </source>
</reference>
<accession>A0A1B0B5Y8</accession>
<evidence type="ECO:0000313" key="1">
    <source>
        <dbReference type="EnsemblMetazoa" id="GPPI020001-PA"/>
    </source>
</evidence>
<proteinExistence type="predicted"/>
<name>A0A1B0B5Y8_9MUSC</name>
<organism evidence="1 2">
    <name type="scientific">Glossina palpalis gambiensis</name>
    <dbReference type="NCBI Taxonomy" id="67801"/>
    <lineage>
        <taxon>Eukaryota</taxon>
        <taxon>Metazoa</taxon>
        <taxon>Ecdysozoa</taxon>
        <taxon>Arthropoda</taxon>
        <taxon>Hexapoda</taxon>
        <taxon>Insecta</taxon>
        <taxon>Pterygota</taxon>
        <taxon>Neoptera</taxon>
        <taxon>Endopterygota</taxon>
        <taxon>Diptera</taxon>
        <taxon>Brachycera</taxon>
        <taxon>Muscomorpha</taxon>
        <taxon>Hippoboscoidea</taxon>
        <taxon>Glossinidae</taxon>
        <taxon>Glossina</taxon>
    </lineage>
</organism>
<protein>
    <submittedName>
        <fullName evidence="1">Uncharacterized protein</fullName>
    </submittedName>
</protein>
<evidence type="ECO:0000313" key="2">
    <source>
        <dbReference type="Proteomes" id="UP000092460"/>
    </source>
</evidence>
<dbReference type="AlphaFoldDB" id="A0A1B0B5Y8"/>
<reference evidence="1" key="2">
    <citation type="submission" date="2020-05" db="UniProtKB">
        <authorList>
            <consortium name="EnsemblMetazoa"/>
        </authorList>
    </citation>
    <scope>IDENTIFICATION</scope>
    <source>
        <strain evidence="1">IAEA</strain>
    </source>
</reference>
<dbReference type="VEuPathDB" id="VectorBase:GPPI020001"/>
<dbReference type="EnsemblMetazoa" id="GPPI020001-RA">
    <property type="protein sequence ID" value="GPPI020001-PA"/>
    <property type="gene ID" value="GPPI020001"/>
</dbReference>
<dbReference type="EMBL" id="JXJN01008919">
    <property type="status" value="NOT_ANNOTATED_CDS"/>
    <property type="molecule type" value="Genomic_DNA"/>
</dbReference>
<sequence length="164" mass="18410">MSTAIDDGCGAILRLHHLIIVNINDSIDFIISSDQAFDCDDNTGIHVTILLVSIAYMLIGKRENYTYIIFAPNHYNVSLSMMSLSGLKNAYGVPNSTSLSQIFTPNEETKAFFLFTVCMPNRYEYEANWLQMLLHVLESFITLVGQSLLGHNDLCHTTRTALLK</sequence>
<keyword evidence="2" id="KW-1185">Reference proteome</keyword>